<dbReference type="Pfam" id="PF13997">
    <property type="entry name" value="YqjK"/>
    <property type="match status" value="1"/>
</dbReference>
<dbReference type="KEGG" id="ete:ETEE_2186"/>
<protein>
    <recommendedName>
        <fullName evidence="3">Inner membrane protein YqjK</fullName>
    </recommendedName>
</protein>
<dbReference type="HOGENOM" id="CLU_170945_0_0_6"/>
<evidence type="ECO:0000313" key="1">
    <source>
        <dbReference type="EMBL" id="AIJ08630.1"/>
    </source>
</evidence>
<evidence type="ECO:0000313" key="2">
    <source>
        <dbReference type="Proteomes" id="UP000028681"/>
    </source>
</evidence>
<dbReference type="InterPro" id="IPR025612">
    <property type="entry name" value="YqjK"/>
</dbReference>
<dbReference type="EMBL" id="CP006664">
    <property type="protein sequence ID" value="AIJ08630.1"/>
    <property type="molecule type" value="Genomic_DNA"/>
</dbReference>
<dbReference type="GeneID" id="33939778"/>
<reference evidence="1 2" key="1">
    <citation type="journal article" date="2012" name="PLoS ONE">
        <title>Edwardsiella comparative phylogenomics reveal the new intra/inter-species taxonomic relationships, virulence evolution and niche adaptation mechanisms.</title>
        <authorList>
            <person name="Yang M."/>
            <person name="Lv Y."/>
            <person name="Xiao J."/>
            <person name="Wu H."/>
            <person name="Zheng H."/>
            <person name="Liu Q."/>
            <person name="Zhang Y."/>
            <person name="Wang Q."/>
        </authorList>
    </citation>
    <scope>NUCLEOTIDE SEQUENCE [LARGE SCALE GENOMIC DNA]</scope>
    <source>
        <strain evidence="2">080813</strain>
    </source>
</reference>
<sequence length="95" mass="10876">MNRQRQALAAEKARLLQKIAQQRVDLHTESLRAERLCINVDRTLTTLWRLRRALSLAAGLAAVYAARHPSRLLSGIKRAVGLWSTLRLARRTFYP</sequence>
<dbReference type="RefSeq" id="WP_034162862.1">
    <property type="nucleotide sequence ID" value="NZ_CP006664.1"/>
</dbReference>
<evidence type="ECO:0008006" key="3">
    <source>
        <dbReference type="Google" id="ProtNLM"/>
    </source>
</evidence>
<proteinExistence type="predicted"/>
<dbReference type="Proteomes" id="UP000028681">
    <property type="component" value="Chromosome"/>
</dbReference>
<accession>A0A076LJ95</accession>
<dbReference type="AlphaFoldDB" id="A0A076LJ95"/>
<gene>
    <name evidence="1" type="ORF">ETEE_2186</name>
</gene>
<organism evidence="1 2">
    <name type="scientific">Edwardsiella anguillarum ET080813</name>
    <dbReference type="NCBI Taxonomy" id="667120"/>
    <lineage>
        <taxon>Bacteria</taxon>
        <taxon>Pseudomonadati</taxon>
        <taxon>Pseudomonadota</taxon>
        <taxon>Gammaproteobacteria</taxon>
        <taxon>Enterobacterales</taxon>
        <taxon>Hafniaceae</taxon>
        <taxon>Edwardsiella</taxon>
    </lineage>
</organism>
<name>A0A076LJ95_9GAMM</name>